<reference evidence="2 3" key="1">
    <citation type="submission" date="2017-12" db="EMBL/GenBank/DDBJ databases">
        <title>Comparative genomics of Botrytis spp.</title>
        <authorList>
            <person name="Valero-Jimenez C.A."/>
            <person name="Tapia P."/>
            <person name="Veloso J."/>
            <person name="Silva-Moreno E."/>
            <person name="Staats M."/>
            <person name="Valdes J.H."/>
            <person name="Van Kan J.A.L."/>
        </authorList>
    </citation>
    <scope>NUCLEOTIDE SEQUENCE [LARGE SCALE GENOMIC DNA]</scope>
    <source>
        <strain evidence="2 3">Bt9001</strain>
    </source>
</reference>
<comment type="caution">
    <text evidence="2">The sequence shown here is derived from an EMBL/GenBank/DDBJ whole genome shotgun (WGS) entry which is preliminary data.</text>
</comment>
<evidence type="ECO:0000256" key="1">
    <source>
        <dbReference type="SAM" id="MobiDB-lite"/>
    </source>
</evidence>
<evidence type="ECO:0000313" key="3">
    <source>
        <dbReference type="Proteomes" id="UP000297777"/>
    </source>
</evidence>
<name>A0A4Z1EKI2_9HELO</name>
<feature type="compositionally biased region" description="Basic residues" evidence="1">
    <location>
        <begin position="61"/>
        <end position="70"/>
    </location>
</feature>
<dbReference type="EMBL" id="PQXH01000117">
    <property type="protein sequence ID" value="TGO11118.1"/>
    <property type="molecule type" value="Genomic_DNA"/>
</dbReference>
<feature type="compositionally biased region" description="Polar residues" evidence="1">
    <location>
        <begin position="17"/>
        <end position="30"/>
    </location>
</feature>
<feature type="compositionally biased region" description="Polar residues" evidence="1">
    <location>
        <begin position="39"/>
        <end position="57"/>
    </location>
</feature>
<feature type="region of interest" description="Disordered" evidence="1">
    <location>
        <begin position="1"/>
        <end position="111"/>
    </location>
</feature>
<sequence length="235" mass="25977">MAIVNEKLAEKSAARGTPNTPALTPSSSKLPQKIRGVSPSLQYTPSIQAPTAQSPISSPLKRSHVLQHHNHAGDLGEDDVDMAPQVEPEAGSDETMISLETPNPKRDIPPKSWSEFEDRYAAAIQELSDNEDRLIEEFQNLSDAFAIWAGSAAERDNGRAWKRQVTFIHSSQGAADFVVVCGQEKDMYIYKKSHWKTRSCIVSCSTNTSLFHAKLRPSDIKVVEAFKQALQLFGE</sequence>
<proteinExistence type="predicted"/>
<organism evidence="2 3">
    <name type="scientific">Botrytis tulipae</name>
    <dbReference type="NCBI Taxonomy" id="87230"/>
    <lineage>
        <taxon>Eukaryota</taxon>
        <taxon>Fungi</taxon>
        <taxon>Dikarya</taxon>
        <taxon>Ascomycota</taxon>
        <taxon>Pezizomycotina</taxon>
        <taxon>Leotiomycetes</taxon>
        <taxon>Helotiales</taxon>
        <taxon>Sclerotiniaceae</taxon>
        <taxon>Botrytis</taxon>
    </lineage>
</organism>
<evidence type="ECO:0000313" key="2">
    <source>
        <dbReference type="EMBL" id="TGO11118.1"/>
    </source>
</evidence>
<keyword evidence="3" id="KW-1185">Reference proteome</keyword>
<dbReference type="AlphaFoldDB" id="A0A4Z1EKI2"/>
<dbReference type="Proteomes" id="UP000297777">
    <property type="component" value="Unassembled WGS sequence"/>
</dbReference>
<dbReference type="OrthoDB" id="5335351at2759"/>
<gene>
    <name evidence="2" type="ORF">BTUL_0117g00350</name>
</gene>
<accession>A0A4Z1EKI2</accession>
<protein>
    <submittedName>
        <fullName evidence="2">Uncharacterized protein</fullName>
    </submittedName>
</protein>